<accession>A0A8H6S453</accession>
<name>A0A8H6S453_MYCCL</name>
<evidence type="ECO:0000313" key="3">
    <source>
        <dbReference type="Proteomes" id="UP000613580"/>
    </source>
</evidence>
<keyword evidence="1" id="KW-0732">Signal</keyword>
<feature type="signal peptide" evidence="1">
    <location>
        <begin position="1"/>
        <end position="23"/>
    </location>
</feature>
<reference evidence="2" key="1">
    <citation type="submission" date="2020-05" db="EMBL/GenBank/DDBJ databases">
        <title>Mycena genomes resolve the evolution of fungal bioluminescence.</title>
        <authorList>
            <person name="Tsai I.J."/>
        </authorList>
    </citation>
    <scope>NUCLEOTIDE SEQUENCE</scope>
    <source>
        <strain evidence="2">110903Hualien_Pintung</strain>
    </source>
</reference>
<gene>
    <name evidence="2" type="ORF">HMN09_01276700</name>
</gene>
<organism evidence="2 3">
    <name type="scientific">Mycena chlorophos</name>
    <name type="common">Agaric fungus</name>
    <name type="synonym">Agaricus chlorophos</name>
    <dbReference type="NCBI Taxonomy" id="658473"/>
    <lineage>
        <taxon>Eukaryota</taxon>
        <taxon>Fungi</taxon>
        <taxon>Dikarya</taxon>
        <taxon>Basidiomycota</taxon>
        <taxon>Agaricomycotina</taxon>
        <taxon>Agaricomycetes</taxon>
        <taxon>Agaricomycetidae</taxon>
        <taxon>Agaricales</taxon>
        <taxon>Marasmiineae</taxon>
        <taxon>Mycenaceae</taxon>
        <taxon>Mycena</taxon>
    </lineage>
</organism>
<evidence type="ECO:0000256" key="1">
    <source>
        <dbReference type="SAM" id="SignalP"/>
    </source>
</evidence>
<dbReference type="Proteomes" id="UP000613580">
    <property type="component" value="Unassembled WGS sequence"/>
</dbReference>
<feature type="chain" id="PRO_5034833629" evidence="1">
    <location>
        <begin position="24"/>
        <end position="203"/>
    </location>
</feature>
<evidence type="ECO:0000313" key="2">
    <source>
        <dbReference type="EMBL" id="KAF7290980.1"/>
    </source>
</evidence>
<protein>
    <submittedName>
        <fullName evidence="2">Uncharacterized protein</fullName>
    </submittedName>
</protein>
<dbReference type="AlphaFoldDB" id="A0A8H6S453"/>
<dbReference type="EMBL" id="JACAZE010000025">
    <property type="protein sequence ID" value="KAF7290980.1"/>
    <property type="molecule type" value="Genomic_DNA"/>
</dbReference>
<proteinExistence type="predicted"/>
<dbReference type="OrthoDB" id="3025030at2759"/>
<comment type="caution">
    <text evidence="2">The sequence shown here is derived from an EMBL/GenBank/DDBJ whole genome shotgun (WGS) entry which is preliminary data.</text>
</comment>
<sequence>MLQLSSKIFLSLLIPALPVLVNAHSGHESVSPCSDAVVLDRRTIQVGDNQVVLSGLSCPSDPGLESSNRDRAQAKSSLTTRTTRDVCGEPCTNLFCFTSGSFPIASDCAIIADALTILSTNLGPTYQLNATNGYYKQLVFGTCLTYIGVSAEEDTEACWSDWITVITDISDECNTPARGPYGACTSFPPDLTYADFSMGLGHS</sequence>
<keyword evidence="3" id="KW-1185">Reference proteome</keyword>